<accession>G2I427</accession>
<dbReference type="InterPro" id="IPR002818">
    <property type="entry name" value="DJ-1/PfpI"/>
</dbReference>
<dbReference type="eggNOG" id="COG4977">
    <property type="taxonomic scope" value="Bacteria"/>
</dbReference>
<dbReference type="PANTHER" id="PTHR43130:SF3">
    <property type="entry name" value="HTH-TYPE TRANSCRIPTIONAL REGULATOR RV1931C"/>
    <property type="match status" value="1"/>
</dbReference>
<gene>
    <name evidence="4" type="ordered locus">GLX_04620</name>
</gene>
<dbReference type="SMART" id="SM00342">
    <property type="entry name" value="HTH_ARAC"/>
    <property type="match status" value="1"/>
</dbReference>
<dbReference type="AlphaFoldDB" id="G2I427"/>
<dbReference type="InterPro" id="IPR029062">
    <property type="entry name" value="Class_I_gatase-like"/>
</dbReference>
<keyword evidence="2" id="KW-0804">Transcription</keyword>
<dbReference type="RefSeq" id="WP_014104448.1">
    <property type="nucleotide sequence ID" value="NC_016027.1"/>
</dbReference>
<proteinExistence type="predicted"/>
<evidence type="ECO:0000313" key="4">
    <source>
        <dbReference type="EMBL" id="BAK82874.1"/>
    </source>
</evidence>
<dbReference type="HOGENOM" id="CLU_000445_59_0_5"/>
<protein>
    <submittedName>
        <fullName evidence="4">Transcriptional regulator AraC family</fullName>
    </submittedName>
</protein>
<dbReference type="STRING" id="634177.GLX_04620"/>
<dbReference type="Gene3D" id="3.40.50.880">
    <property type="match status" value="1"/>
</dbReference>
<dbReference type="PROSITE" id="PS01124">
    <property type="entry name" value="HTH_ARAC_FAMILY_2"/>
    <property type="match status" value="1"/>
</dbReference>
<sequence>MIRAIGFVLYPDFQLLDAAGPTAAFEIAGRIAGQPYTLAMLSRAGGLVMSSSGVAVQTVAVEGAGGFDTLIIVGGEGHRAAMECGVLRAFMQARMAHTRRICSVCSGAFVLAGAGLLAGRRATTHWRHAQEFRRQFSDIRLEPDALYIHDGPVWTAAGISAGIDLALALVGHDLGDDIARQAARQMVVYHRRPGGQSQFSALLEMEGGERFSTLLGWVRAHLAQPLGVDVLAARAGMSARNFSRAFRAAVGVSPARAVERLRLEAAYERVVYSTDPVEAIARTTGFHDPERMRRAFIRAFGLPPQAVRRNAAR</sequence>
<keyword evidence="1" id="KW-0805">Transcription regulation</keyword>
<dbReference type="SUPFAM" id="SSF46689">
    <property type="entry name" value="Homeodomain-like"/>
    <property type="match status" value="2"/>
</dbReference>
<reference evidence="5" key="1">
    <citation type="journal article" date="2011" name="J. Bacteriol.">
        <title>Complete genome sequence of NBRC 3288, a unique cellulose-nonproducing strain of Gluconacetobacter xylinus isolated from vinegar.</title>
        <authorList>
            <person name="Ogino H."/>
            <person name="Azuma Y."/>
            <person name="Hosoyama A."/>
            <person name="Nakazawa H."/>
            <person name="Matsutani M."/>
            <person name="Hasegawa A."/>
            <person name="Otsuyama K."/>
            <person name="Matsushita K."/>
            <person name="Fujita N."/>
            <person name="Shirai M."/>
        </authorList>
    </citation>
    <scope>NUCLEOTIDE SEQUENCE [LARGE SCALE GENOMIC DNA]</scope>
    <source>
        <strain evidence="5">NBRC 3288 / BCRC 11682 / LMG 1693</strain>
    </source>
</reference>
<dbReference type="EMBL" id="AP012159">
    <property type="protein sequence ID" value="BAK82874.1"/>
    <property type="molecule type" value="Genomic_DNA"/>
</dbReference>
<dbReference type="Pfam" id="PF01965">
    <property type="entry name" value="DJ-1_PfpI"/>
    <property type="match status" value="1"/>
</dbReference>
<name>G2I427_KOMMN</name>
<dbReference type="PATRIC" id="fig|634177.7.peg.540"/>
<dbReference type="Gene3D" id="1.10.10.60">
    <property type="entry name" value="Homeodomain-like"/>
    <property type="match status" value="1"/>
</dbReference>
<dbReference type="CDD" id="cd03137">
    <property type="entry name" value="GATase1_AraC_1"/>
    <property type="match status" value="1"/>
</dbReference>
<dbReference type="Proteomes" id="UP000009044">
    <property type="component" value="Chromosome"/>
</dbReference>
<feature type="domain" description="HTH araC/xylS-type" evidence="3">
    <location>
        <begin position="212"/>
        <end position="310"/>
    </location>
</feature>
<dbReference type="KEGG" id="gxy:GLX_04620"/>
<dbReference type="GO" id="GO:0003700">
    <property type="term" value="F:DNA-binding transcription factor activity"/>
    <property type="evidence" value="ECO:0007669"/>
    <property type="project" value="InterPro"/>
</dbReference>
<dbReference type="InterPro" id="IPR009057">
    <property type="entry name" value="Homeodomain-like_sf"/>
</dbReference>
<dbReference type="PANTHER" id="PTHR43130">
    <property type="entry name" value="ARAC-FAMILY TRANSCRIPTIONAL REGULATOR"/>
    <property type="match status" value="1"/>
</dbReference>
<evidence type="ECO:0000313" key="5">
    <source>
        <dbReference type="Proteomes" id="UP000009044"/>
    </source>
</evidence>
<dbReference type="Pfam" id="PF12833">
    <property type="entry name" value="HTH_18"/>
    <property type="match status" value="1"/>
</dbReference>
<evidence type="ECO:0000259" key="3">
    <source>
        <dbReference type="PROSITE" id="PS01124"/>
    </source>
</evidence>
<evidence type="ECO:0000256" key="1">
    <source>
        <dbReference type="ARBA" id="ARBA00023015"/>
    </source>
</evidence>
<evidence type="ECO:0000256" key="2">
    <source>
        <dbReference type="ARBA" id="ARBA00023163"/>
    </source>
</evidence>
<organism evidence="4 5">
    <name type="scientific">Komagataeibacter medellinensis (strain NBRC 3288 / BCRC 11682 / LMG 1693 / Kondo 51)</name>
    <name type="common">Gluconacetobacter medellinensis</name>
    <dbReference type="NCBI Taxonomy" id="634177"/>
    <lineage>
        <taxon>Bacteria</taxon>
        <taxon>Pseudomonadati</taxon>
        <taxon>Pseudomonadota</taxon>
        <taxon>Alphaproteobacteria</taxon>
        <taxon>Acetobacterales</taxon>
        <taxon>Acetobacteraceae</taxon>
        <taxon>Komagataeibacter</taxon>
    </lineage>
</organism>
<dbReference type="InterPro" id="IPR052158">
    <property type="entry name" value="INH-QAR"/>
</dbReference>
<dbReference type="SUPFAM" id="SSF52317">
    <property type="entry name" value="Class I glutamine amidotransferase-like"/>
    <property type="match status" value="1"/>
</dbReference>
<dbReference type="GO" id="GO:0043565">
    <property type="term" value="F:sequence-specific DNA binding"/>
    <property type="evidence" value="ECO:0007669"/>
    <property type="project" value="InterPro"/>
</dbReference>
<dbReference type="InterPro" id="IPR018060">
    <property type="entry name" value="HTH_AraC"/>
</dbReference>